<evidence type="ECO:0000313" key="9">
    <source>
        <dbReference type="Proteomes" id="UP001151760"/>
    </source>
</evidence>
<dbReference type="Pfam" id="PF17921">
    <property type="entry name" value="Integrase_H2C2"/>
    <property type="match status" value="1"/>
</dbReference>
<reference evidence="8" key="2">
    <citation type="submission" date="2022-01" db="EMBL/GenBank/DDBJ databases">
        <authorList>
            <person name="Yamashiro T."/>
            <person name="Shiraishi A."/>
            <person name="Satake H."/>
            <person name="Nakayama K."/>
        </authorList>
    </citation>
    <scope>NUCLEOTIDE SEQUENCE</scope>
</reference>
<dbReference type="PANTHER" id="PTHR35046">
    <property type="entry name" value="ZINC KNUCKLE (CCHC-TYPE) FAMILY PROTEIN"/>
    <property type="match status" value="1"/>
</dbReference>
<evidence type="ECO:0000256" key="4">
    <source>
        <dbReference type="ARBA" id="ARBA00022759"/>
    </source>
</evidence>
<keyword evidence="6 8" id="KW-0695">RNA-directed DNA polymerase</keyword>
<protein>
    <submittedName>
        <fullName evidence="8">RNA-directed DNA polymerase</fullName>
    </submittedName>
</protein>
<dbReference type="Gene3D" id="3.30.70.270">
    <property type="match status" value="1"/>
</dbReference>
<dbReference type="InterPro" id="IPR043502">
    <property type="entry name" value="DNA/RNA_pol_sf"/>
</dbReference>
<dbReference type="Gene3D" id="1.10.340.70">
    <property type="match status" value="1"/>
</dbReference>
<dbReference type="InterPro" id="IPR012337">
    <property type="entry name" value="RNaseH-like_sf"/>
</dbReference>
<evidence type="ECO:0000313" key="8">
    <source>
        <dbReference type="EMBL" id="GJS77937.1"/>
    </source>
</evidence>
<evidence type="ECO:0000256" key="5">
    <source>
        <dbReference type="ARBA" id="ARBA00022801"/>
    </source>
</evidence>
<keyword evidence="1" id="KW-0808">Transferase</keyword>
<dbReference type="CDD" id="cd09274">
    <property type="entry name" value="RNase_HI_RT_Ty3"/>
    <property type="match status" value="1"/>
</dbReference>
<dbReference type="Gene3D" id="3.30.420.10">
    <property type="entry name" value="Ribonuclease H-like superfamily/Ribonuclease H"/>
    <property type="match status" value="1"/>
</dbReference>
<proteinExistence type="predicted"/>
<name>A0ABQ4YM04_9ASTR</name>
<gene>
    <name evidence="8" type="ORF">Tco_0727818</name>
</gene>
<dbReference type="EMBL" id="BQNB010010487">
    <property type="protein sequence ID" value="GJS77937.1"/>
    <property type="molecule type" value="Genomic_DNA"/>
</dbReference>
<evidence type="ECO:0000256" key="2">
    <source>
        <dbReference type="ARBA" id="ARBA00022695"/>
    </source>
</evidence>
<evidence type="ECO:0000256" key="6">
    <source>
        <dbReference type="ARBA" id="ARBA00022918"/>
    </source>
</evidence>
<evidence type="ECO:0000259" key="7">
    <source>
        <dbReference type="PROSITE" id="PS50994"/>
    </source>
</evidence>
<keyword evidence="9" id="KW-1185">Reference proteome</keyword>
<reference evidence="8" key="1">
    <citation type="journal article" date="2022" name="Int. J. Mol. Sci.">
        <title>Draft Genome of Tanacetum Coccineum: Genomic Comparison of Closely Related Tanacetum-Family Plants.</title>
        <authorList>
            <person name="Yamashiro T."/>
            <person name="Shiraishi A."/>
            <person name="Nakayama K."/>
            <person name="Satake H."/>
        </authorList>
    </citation>
    <scope>NUCLEOTIDE SEQUENCE</scope>
</reference>
<dbReference type="PROSITE" id="PS50994">
    <property type="entry name" value="INTEGRASE"/>
    <property type="match status" value="1"/>
</dbReference>
<organism evidence="8 9">
    <name type="scientific">Tanacetum coccineum</name>
    <dbReference type="NCBI Taxonomy" id="301880"/>
    <lineage>
        <taxon>Eukaryota</taxon>
        <taxon>Viridiplantae</taxon>
        <taxon>Streptophyta</taxon>
        <taxon>Embryophyta</taxon>
        <taxon>Tracheophyta</taxon>
        <taxon>Spermatophyta</taxon>
        <taxon>Magnoliopsida</taxon>
        <taxon>eudicotyledons</taxon>
        <taxon>Gunneridae</taxon>
        <taxon>Pentapetalae</taxon>
        <taxon>asterids</taxon>
        <taxon>campanulids</taxon>
        <taxon>Asterales</taxon>
        <taxon>Asteraceae</taxon>
        <taxon>Asteroideae</taxon>
        <taxon>Anthemideae</taxon>
        <taxon>Anthemidinae</taxon>
        <taxon>Tanacetum</taxon>
    </lineage>
</organism>
<feature type="domain" description="Integrase catalytic" evidence="7">
    <location>
        <begin position="319"/>
        <end position="397"/>
    </location>
</feature>
<dbReference type="PANTHER" id="PTHR35046:SF26">
    <property type="entry name" value="RNA-DIRECTED DNA POLYMERASE"/>
    <property type="match status" value="1"/>
</dbReference>
<accession>A0ABQ4YM04</accession>
<dbReference type="SUPFAM" id="SSF56672">
    <property type="entry name" value="DNA/RNA polymerases"/>
    <property type="match status" value="1"/>
</dbReference>
<dbReference type="GO" id="GO:0003964">
    <property type="term" value="F:RNA-directed DNA polymerase activity"/>
    <property type="evidence" value="ECO:0007669"/>
    <property type="project" value="UniProtKB-KW"/>
</dbReference>
<dbReference type="Proteomes" id="UP001151760">
    <property type="component" value="Unassembled WGS sequence"/>
</dbReference>
<keyword evidence="4" id="KW-0255">Endonuclease</keyword>
<dbReference type="InterPro" id="IPR043128">
    <property type="entry name" value="Rev_trsase/Diguanyl_cyclase"/>
</dbReference>
<dbReference type="InterPro" id="IPR041588">
    <property type="entry name" value="Integrase_H2C2"/>
</dbReference>
<dbReference type="InterPro" id="IPR041373">
    <property type="entry name" value="RT_RNaseH"/>
</dbReference>
<sequence length="397" mass="46556">MEGFIATLKPSIDYKLRTTQKMVPNTFFDVLEHYFWKWQRFPIPRLDDLLDQLFGVVVFSKITLRSGYHQIQIRPGEEWKMAFKMKNDLMNAAPVLVLLDFEKIFEVECDTSNVGIEFYAIVRTLEHWSHYLLPNEFVLFTDHEALKYLNSQHKVNRCHAKWVEFLQSYSFSLKHKAGKLNKVVDALSRRHCLLQTMEAKVVRFEVIKDLYDDDCDFSTTWKSYCKGYVNDFLRYDGFLFKSNQLCVPQCSLREEIIRETHEGGLAGHFGRDKTLAVVKEKFFWPKMGQDVKKLVDRCVTCHKAKSHRTNAGLYTPLPVPNSPWEDVSMDFVLGLPRSQRNKDSVMVVVNRFSKMAHYIWCNKTMDASHVADLYFIEIIKLHGIPKTITSDCDMKFR</sequence>
<dbReference type="InterPro" id="IPR036397">
    <property type="entry name" value="RNaseH_sf"/>
</dbReference>
<dbReference type="Pfam" id="PF17917">
    <property type="entry name" value="RT_RNaseH"/>
    <property type="match status" value="1"/>
</dbReference>
<comment type="caution">
    <text evidence="8">The sequence shown here is derived from an EMBL/GenBank/DDBJ whole genome shotgun (WGS) entry which is preliminary data.</text>
</comment>
<keyword evidence="3" id="KW-0540">Nuclease</keyword>
<dbReference type="InterPro" id="IPR001584">
    <property type="entry name" value="Integrase_cat-core"/>
</dbReference>
<keyword evidence="5" id="KW-0378">Hydrolase</keyword>
<evidence type="ECO:0000256" key="1">
    <source>
        <dbReference type="ARBA" id="ARBA00022679"/>
    </source>
</evidence>
<dbReference type="SUPFAM" id="SSF53098">
    <property type="entry name" value="Ribonuclease H-like"/>
    <property type="match status" value="1"/>
</dbReference>
<dbReference type="Gene3D" id="3.10.10.10">
    <property type="entry name" value="HIV Type 1 Reverse Transcriptase, subunit A, domain 1"/>
    <property type="match status" value="1"/>
</dbReference>
<evidence type="ECO:0000256" key="3">
    <source>
        <dbReference type="ARBA" id="ARBA00022722"/>
    </source>
</evidence>
<keyword evidence="2" id="KW-0548">Nucleotidyltransferase</keyword>